<comment type="subcellular location">
    <subcellularLocation>
        <location evidence="1">Golgi apparatus membrane</location>
        <topology evidence="1">Single-pass type II membrane protein</topology>
    </subcellularLocation>
</comment>
<dbReference type="Pfam" id="PF00777">
    <property type="entry name" value="Glyco_transf_29"/>
    <property type="match status" value="1"/>
</dbReference>
<reference evidence="12 13" key="1">
    <citation type="journal article" date="2024" name="Science">
        <title>Giant polyketide synthase enzymes in the biosynthesis of giant marine polyether toxins.</title>
        <authorList>
            <person name="Fallon T.R."/>
            <person name="Shende V.V."/>
            <person name="Wierzbicki I.H."/>
            <person name="Pendleton A.L."/>
            <person name="Watervoot N.F."/>
            <person name="Auber R.P."/>
            <person name="Gonzalez D.J."/>
            <person name="Wisecaver J.H."/>
            <person name="Moore B.S."/>
        </authorList>
    </citation>
    <scope>NUCLEOTIDE SEQUENCE [LARGE SCALE GENOMIC DNA]</scope>
    <source>
        <strain evidence="12 13">12B1</strain>
    </source>
</reference>
<dbReference type="InterPro" id="IPR050943">
    <property type="entry name" value="Glycosyltr_29_Sialyltrsf"/>
</dbReference>
<evidence type="ECO:0000256" key="11">
    <source>
        <dbReference type="SAM" id="MobiDB-lite"/>
    </source>
</evidence>
<gene>
    <name evidence="12" type="ORF">AB1Y20_015371</name>
</gene>
<dbReference type="GO" id="GO:0000139">
    <property type="term" value="C:Golgi membrane"/>
    <property type="evidence" value="ECO:0007669"/>
    <property type="project" value="UniProtKB-SubCell"/>
</dbReference>
<keyword evidence="9" id="KW-0472">Membrane</keyword>
<dbReference type="Gene3D" id="3.90.1480.20">
    <property type="entry name" value="Glycosyl transferase family 29"/>
    <property type="match status" value="1"/>
</dbReference>
<feature type="compositionally biased region" description="Gly residues" evidence="11">
    <location>
        <begin position="78"/>
        <end position="89"/>
    </location>
</feature>
<evidence type="ECO:0000313" key="12">
    <source>
        <dbReference type="EMBL" id="KAL1526667.1"/>
    </source>
</evidence>
<sequence length="460" mass="49589">MMLTLCARTACAPKRTAASSTSTSTSTSTPLPRHTLKGTAQSFPAGALVASAASSETGGAVRAAHRTGASGASKHGSGKAGGGRGAASGKGNGWYFDGADWVRRQVNASSGAVPRGAAKHHEAAAKAKRGRRAAGALNTSRADGASERPTRLPACSAHHDPATRKKAAGRQRLCLKPEMVAAAASTTFPLLWSQNLVAERPMFLNENPFSTQKFQPFLSQLPSTTNISHLWHGGCDECDTCAVVGASGSSLRYRHGALIDAHQVVLRPNWIVTKGFEAIVGTKTHLNFFFGMEAMIEQFDAEMMKRPHEQRALGLVTPASDRSVASFFRHLGRGKRNTTKFGRESGSAVHLLSDDVYHKAFSVLCAATEGGCMWRKNTARMRPSTGFLAVVFAMRLCRKVSLFGLTSDPCMPFHYYGRPPKECTAETQIPPRHDESFHWFEKEHETYGHWAASGKLTIYS</sequence>
<dbReference type="InterPro" id="IPR038578">
    <property type="entry name" value="GT29-like_sf"/>
</dbReference>
<evidence type="ECO:0000256" key="5">
    <source>
        <dbReference type="ARBA" id="ARBA00022692"/>
    </source>
</evidence>
<dbReference type="PANTHER" id="PTHR11987:SF36">
    <property type="entry name" value="SIA-ALPHA-2,3-GAL-BETA-1,4-GLCNAC-R:ALPHA 2,8-SIALYLTRANSFERASE"/>
    <property type="match status" value="1"/>
</dbReference>
<comment type="caution">
    <text evidence="12">The sequence shown here is derived from an EMBL/GenBank/DDBJ whole genome shotgun (WGS) entry which is preliminary data.</text>
</comment>
<keyword evidence="5" id="KW-0812">Transmembrane</keyword>
<comment type="similarity">
    <text evidence="2">Belongs to the glycosyltransferase 29 family.</text>
</comment>
<proteinExistence type="inferred from homology"/>
<name>A0AB34K0P8_PRYPA</name>
<dbReference type="Proteomes" id="UP001515480">
    <property type="component" value="Unassembled WGS sequence"/>
</dbReference>
<feature type="region of interest" description="Disordered" evidence="11">
    <location>
        <begin position="14"/>
        <end position="38"/>
    </location>
</feature>
<evidence type="ECO:0000256" key="1">
    <source>
        <dbReference type="ARBA" id="ARBA00004323"/>
    </source>
</evidence>
<dbReference type="InterPro" id="IPR001675">
    <property type="entry name" value="Glyco_trans_29"/>
</dbReference>
<protein>
    <submittedName>
        <fullName evidence="12">Uncharacterized protein</fullName>
    </submittedName>
</protein>
<keyword evidence="6" id="KW-0735">Signal-anchor</keyword>
<keyword evidence="7" id="KW-1133">Transmembrane helix</keyword>
<dbReference type="AlphaFoldDB" id="A0AB34K0P8"/>
<evidence type="ECO:0000256" key="9">
    <source>
        <dbReference type="ARBA" id="ARBA00023136"/>
    </source>
</evidence>
<keyword evidence="13" id="KW-1185">Reference proteome</keyword>
<evidence type="ECO:0000256" key="6">
    <source>
        <dbReference type="ARBA" id="ARBA00022968"/>
    </source>
</evidence>
<evidence type="ECO:0000313" key="13">
    <source>
        <dbReference type="Proteomes" id="UP001515480"/>
    </source>
</evidence>
<evidence type="ECO:0000256" key="3">
    <source>
        <dbReference type="ARBA" id="ARBA00022676"/>
    </source>
</evidence>
<organism evidence="12 13">
    <name type="scientific">Prymnesium parvum</name>
    <name type="common">Toxic golden alga</name>
    <dbReference type="NCBI Taxonomy" id="97485"/>
    <lineage>
        <taxon>Eukaryota</taxon>
        <taxon>Haptista</taxon>
        <taxon>Haptophyta</taxon>
        <taxon>Prymnesiophyceae</taxon>
        <taxon>Prymnesiales</taxon>
        <taxon>Prymnesiaceae</taxon>
        <taxon>Prymnesium</taxon>
    </lineage>
</organism>
<accession>A0AB34K0P8</accession>
<keyword evidence="3" id="KW-0328">Glycosyltransferase</keyword>
<keyword evidence="10" id="KW-0325">Glycoprotein</keyword>
<feature type="region of interest" description="Disordered" evidence="11">
    <location>
        <begin position="110"/>
        <end position="163"/>
    </location>
</feature>
<evidence type="ECO:0000256" key="7">
    <source>
        <dbReference type="ARBA" id="ARBA00022989"/>
    </source>
</evidence>
<evidence type="ECO:0000256" key="10">
    <source>
        <dbReference type="ARBA" id="ARBA00023180"/>
    </source>
</evidence>
<dbReference type="PANTHER" id="PTHR11987">
    <property type="entry name" value="ALPHA-2,8-SIALYLTRANSFERASE"/>
    <property type="match status" value="1"/>
</dbReference>
<evidence type="ECO:0000256" key="8">
    <source>
        <dbReference type="ARBA" id="ARBA00023034"/>
    </source>
</evidence>
<feature type="region of interest" description="Disordered" evidence="11">
    <location>
        <begin position="59"/>
        <end position="89"/>
    </location>
</feature>
<keyword evidence="4" id="KW-0808">Transferase</keyword>
<feature type="compositionally biased region" description="Low complexity" evidence="11">
    <location>
        <begin position="16"/>
        <end position="29"/>
    </location>
</feature>
<evidence type="ECO:0000256" key="4">
    <source>
        <dbReference type="ARBA" id="ARBA00022679"/>
    </source>
</evidence>
<evidence type="ECO:0000256" key="2">
    <source>
        <dbReference type="ARBA" id="ARBA00006003"/>
    </source>
</evidence>
<dbReference type="EMBL" id="JBGBPQ010000003">
    <property type="protein sequence ID" value="KAL1526667.1"/>
    <property type="molecule type" value="Genomic_DNA"/>
</dbReference>
<keyword evidence="8" id="KW-0333">Golgi apparatus</keyword>
<dbReference type="GO" id="GO:0008373">
    <property type="term" value="F:sialyltransferase activity"/>
    <property type="evidence" value="ECO:0007669"/>
    <property type="project" value="InterPro"/>
</dbReference>